<dbReference type="RefSeq" id="WP_189168892.1">
    <property type="nucleotide sequence ID" value="NZ_BMQB01000002.1"/>
</dbReference>
<dbReference type="GO" id="GO:0044780">
    <property type="term" value="P:bacterial-type flagellum assembly"/>
    <property type="evidence" value="ECO:0007669"/>
    <property type="project" value="InterPro"/>
</dbReference>
<dbReference type="Pfam" id="PF22638">
    <property type="entry name" value="FlgK_D1"/>
    <property type="match status" value="1"/>
</dbReference>
<dbReference type="Proteomes" id="UP000649739">
    <property type="component" value="Unassembled WGS sequence"/>
</dbReference>
<dbReference type="InterPro" id="IPR001444">
    <property type="entry name" value="Flag_bb_rod_N"/>
</dbReference>
<dbReference type="GO" id="GO:0009424">
    <property type="term" value="C:bacterial-type flagellum hook"/>
    <property type="evidence" value="ECO:0007669"/>
    <property type="project" value="InterPro"/>
</dbReference>
<dbReference type="SUPFAM" id="SSF64518">
    <property type="entry name" value="Phase 1 flagellin"/>
    <property type="match status" value="1"/>
</dbReference>
<organism evidence="10 11">
    <name type="scientific">Pilimelia anulata</name>
    <dbReference type="NCBI Taxonomy" id="53371"/>
    <lineage>
        <taxon>Bacteria</taxon>
        <taxon>Bacillati</taxon>
        <taxon>Actinomycetota</taxon>
        <taxon>Actinomycetes</taxon>
        <taxon>Micromonosporales</taxon>
        <taxon>Micromonosporaceae</taxon>
        <taxon>Pilimelia</taxon>
    </lineage>
</organism>
<dbReference type="PANTHER" id="PTHR30033">
    <property type="entry name" value="FLAGELLAR HOOK-ASSOCIATED PROTEIN 1"/>
    <property type="match status" value="1"/>
</dbReference>
<evidence type="ECO:0000256" key="2">
    <source>
        <dbReference type="ARBA" id="ARBA00004613"/>
    </source>
</evidence>
<dbReference type="Pfam" id="PF00460">
    <property type="entry name" value="Flg_bb_rod"/>
    <property type="match status" value="1"/>
</dbReference>
<dbReference type="NCBIfam" id="TIGR02492">
    <property type="entry name" value="flgK_ends"/>
    <property type="match status" value="1"/>
</dbReference>
<dbReference type="InterPro" id="IPR010930">
    <property type="entry name" value="Flg_bb/hook_C_dom"/>
</dbReference>
<evidence type="ECO:0000256" key="6">
    <source>
        <dbReference type="ARBA" id="ARBA00023143"/>
    </source>
</evidence>
<dbReference type="EMBL" id="BMQB01000002">
    <property type="protein sequence ID" value="GGJ82616.1"/>
    <property type="molecule type" value="Genomic_DNA"/>
</dbReference>
<gene>
    <name evidence="10" type="primary">flgK</name>
    <name evidence="10" type="ORF">GCM10010123_10340</name>
</gene>
<feature type="domain" description="Flagellar basal body rod protein N-terminal" evidence="7">
    <location>
        <begin position="9"/>
        <end position="38"/>
    </location>
</feature>
<accession>A0A8J3B0F6</accession>
<feature type="domain" description="Flagellar basal-body/hook protein C-terminal" evidence="8">
    <location>
        <begin position="424"/>
        <end position="461"/>
    </location>
</feature>
<evidence type="ECO:0000256" key="3">
    <source>
        <dbReference type="ARBA" id="ARBA00009677"/>
    </source>
</evidence>
<name>A0A8J3B0F6_9ACTN</name>
<keyword evidence="10" id="KW-0282">Flagellum</keyword>
<reference evidence="10" key="1">
    <citation type="journal article" date="2014" name="Int. J. Syst. Evol. Microbiol.">
        <title>Complete genome sequence of Corynebacterium casei LMG S-19264T (=DSM 44701T), isolated from a smear-ripened cheese.</title>
        <authorList>
            <consortium name="US DOE Joint Genome Institute (JGI-PGF)"/>
            <person name="Walter F."/>
            <person name="Albersmeier A."/>
            <person name="Kalinowski J."/>
            <person name="Ruckert C."/>
        </authorList>
    </citation>
    <scope>NUCLEOTIDE SEQUENCE</scope>
    <source>
        <strain evidence="10">JCM 3090</strain>
    </source>
</reference>
<sequence>MASTFGGISTALSALYTQRYGMELAGQNVANANTEGYTRQRANLTPVGGATVPALYATPNHPGGTGVRVDAVDRLRDAFLENRGRAEHSQNSFLKGKQELMVRIENVFAEPSDTALASQLSDFWAGWGDVANRPGDAAARTQLLQRAEVVADGLRSGYDALGSQWETTRTQLDALSTRVNTTADAVAQLNQAITQAQAANLPVNEMRDERDLRLMELAELAGATTVARENGAVDVFVGGSTLVGGSTARHLAVTGASRLQDQAATPIEIRWVDNNLPAGVAAGSMGAGMDALNTSIPKYAGLLDDVARSLATEVNAVHSTGWGLDGSTNRDLFVDTTASVGITARTIGVGFTDPSALAASQVNGTLDGSNATRMGALSALTNGPDAQYRAMVVGLGVESQSTQRKSEIQSRVTADMDALRSADSGVNLDEEMTNLVSYQKAYEAAARVLTSIDEALDTLINRTGLVGR</sequence>
<evidence type="ECO:0000256" key="1">
    <source>
        <dbReference type="ARBA" id="ARBA00004365"/>
    </source>
</evidence>
<comment type="subcellular location">
    <subcellularLocation>
        <location evidence="1">Bacterial flagellum</location>
    </subcellularLocation>
    <subcellularLocation>
        <location evidence="2">Secreted</location>
    </subcellularLocation>
</comment>
<evidence type="ECO:0000259" key="8">
    <source>
        <dbReference type="Pfam" id="PF06429"/>
    </source>
</evidence>
<keyword evidence="10" id="KW-0969">Cilium</keyword>
<comment type="similarity">
    <text evidence="3">Belongs to the flagella basal body rod proteins family.</text>
</comment>
<dbReference type="GO" id="GO:0005576">
    <property type="term" value="C:extracellular region"/>
    <property type="evidence" value="ECO:0007669"/>
    <property type="project" value="UniProtKB-SubCell"/>
</dbReference>
<dbReference type="Pfam" id="PF06429">
    <property type="entry name" value="Flg_bbr_C"/>
    <property type="match status" value="1"/>
</dbReference>
<evidence type="ECO:0000256" key="5">
    <source>
        <dbReference type="ARBA" id="ARBA00022525"/>
    </source>
</evidence>
<comment type="caution">
    <text evidence="10">The sequence shown here is derived from an EMBL/GenBank/DDBJ whole genome shotgun (WGS) entry which is preliminary data.</text>
</comment>
<keyword evidence="6" id="KW-0975">Bacterial flagellum</keyword>
<evidence type="ECO:0000313" key="10">
    <source>
        <dbReference type="EMBL" id="GGJ82616.1"/>
    </source>
</evidence>
<feature type="domain" description="Flagellar hook-associated protein FlgK helical" evidence="9">
    <location>
        <begin position="103"/>
        <end position="333"/>
    </location>
</feature>
<keyword evidence="10" id="KW-0966">Cell projection</keyword>
<proteinExistence type="inferred from homology"/>
<dbReference type="InterPro" id="IPR053927">
    <property type="entry name" value="FlgK_helical"/>
</dbReference>
<dbReference type="PANTHER" id="PTHR30033:SF1">
    <property type="entry name" value="FLAGELLAR HOOK-ASSOCIATED PROTEIN 1"/>
    <property type="match status" value="1"/>
</dbReference>
<reference evidence="10" key="2">
    <citation type="submission" date="2020-09" db="EMBL/GenBank/DDBJ databases">
        <authorList>
            <person name="Sun Q."/>
            <person name="Ohkuma M."/>
        </authorList>
    </citation>
    <scope>NUCLEOTIDE SEQUENCE</scope>
    <source>
        <strain evidence="10">JCM 3090</strain>
    </source>
</reference>
<keyword evidence="11" id="KW-1185">Reference proteome</keyword>
<evidence type="ECO:0000259" key="9">
    <source>
        <dbReference type="Pfam" id="PF22638"/>
    </source>
</evidence>
<dbReference type="AlphaFoldDB" id="A0A8J3B0F6"/>
<protein>
    <recommendedName>
        <fullName evidence="4">Flagellar hook-associated protein 1</fullName>
    </recommendedName>
</protein>
<dbReference type="InterPro" id="IPR002371">
    <property type="entry name" value="FlgK"/>
</dbReference>
<dbReference type="GO" id="GO:0005198">
    <property type="term" value="F:structural molecule activity"/>
    <property type="evidence" value="ECO:0007669"/>
    <property type="project" value="InterPro"/>
</dbReference>
<keyword evidence="5" id="KW-0964">Secreted</keyword>
<evidence type="ECO:0000313" key="11">
    <source>
        <dbReference type="Proteomes" id="UP000649739"/>
    </source>
</evidence>
<evidence type="ECO:0000256" key="4">
    <source>
        <dbReference type="ARBA" id="ARBA00016244"/>
    </source>
</evidence>
<evidence type="ECO:0000259" key="7">
    <source>
        <dbReference type="Pfam" id="PF00460"/>
    </source>
</evidence>